<evidence type="ECO:0000313" key="1">
    <source>
        <dbReference type="EMBL" id="AZQ44271.1"/>
    </source>
</evidence>
<keyword evidence="1" id="KW-0808">Transferase</keyword>
<dbReference type="GO" id="GO:0016740">
    <property type="term" value="F:transferase activity"/>
    <property type="evidence" value="ECO:0007669"/>
    <property type="project" value="UniProtKB-KW"/>
</dbReference>
<sequence>MSKLLVIGFTWPEPQRTAAGYRMMQLLNMFQEMGHEVVFCCAARLLERHENYLAALKIKPRRISLTDDSLDQVLAGFNPQLVMYDRYLIEEQYGWKVREYDHKIIQILDTEDLHCLRHAREQELIHGVDINVALTDTIALREISSIMRCQLTLIISRYEMKLLHDFYEVPSHLLLHVPFLCKKETIDDASEKLVGFNDRRDYCAIGNFKHAPNMDAVRQLKYYIWPAIRKLDPNVHLYIYGANPTAEAMAMHHPDDHFHIRAQTPDIHKVLSTHRVMLAPLRFGAGLKGKLYDALLNGLPTVMTPIAAESMYVENFMPGVVVDDLDQFATAAVSLYRDGTRWNLYQQYSSFNLNTLYEDTAFAKSVQLKINDLQRDPSSNAQTFIHEMLSYHGQEHFKFKGYWIRLKNGAKSS</sequence>
<keyword evidence="2" id="KW-1185">Reference proteome</keyword>
<dbReference type="Gene3D" id="3.40.50.2000">
    <property type="entry name" value="Glycogen Phosphorylase B"/>
    <property type="match status" value="1"/>
</dbReference>
<name>A0A3S9MYE7_9FLAO</name>
<dbReference type="Pfam" id="PF13692">
    <property type="entry name" value="Glyco_trans_1_4"/>
    <property type="match status" value="1"/>
</dbReference>
<dbReference type="EMBL" id="CP034549">
    <property type="protein sequence ID" value="AZQ44271.1"/>
    <property type="molecule type" value="Genomic_DNA"/>
</dbReference>
<dbReference type="OrthoDB" id="9807209at2"/>
<accession>A0A3S9MYE7</accession>
<dbReference type="KEGG" id="noj:EJ995_08485"/>
<protein>
    <submittedName>
        <fullName evidence="1">Glycosyltransferase</fullName>
    </submittedName>
</protein>
<reference evidence="1 2" key="1">
    <citation type="submission" date="2018-12" db="EMBL/GenBank/DDBJ databases">
        <title>Complete genome of Nonlabens sp. MJ115.</title>
        <authorList>
            <person name="Choi H.S."/>
            <person name="Jung J."/>
        </authorList>
    </citation>
    <scope>NUCLEOTIDE SEQUENCE [LARGE SCALE GENOMIC DNA]</scope>
    <source>
        <strain evidence="1 2">MJ115</strain>
    </source>
</reference>
<evidence type="ECO:0000313" key="2">
    <source>
        <dbReference type="Proteomes" id="UP000279600"/>
    </source>
</evidence>
<gene>
    <name evidence="1" type="ORF">EJ995_08485</name>
</gene>
<dbReference type="SUPFAM" id="SSF53756">
    <property type="entry name" value="UDP-Glycosyltransferase/glycogen phosphorylase"/>
    <property type="match status" value="1"/>
</dbReference>
<organism evidence="1 2">
    <name type="scientific">Nonlabens ponticola</name>
    <dbReference type="NCBI Taxonomy" id="2496866"/>
    <lineage>
        <taxon>Bacteria</taxon>
        <taxon>Pseudomonadati</taxon>
        <taxon>Bacteroidota</taxon>
        <taxon>Flavobacteriia</taxon>
        <taxon>Flavobacteriales</taxon>
        <taxon>Flavobacteriaceae</taxon>
        <taxon>Nonlabens</taxon>
    </lineage>
</organism>
<dbReference type="Proteomes" id="UP000279600">
    <property type="component" value="Chromosome"/>
</dbReference>
<dbReference type="RefSeq" id="WP_126447547.1">
    <property type="nucleotide sequence ID" value="NZ_CP034549.1"/>
</dbReference>
<proteinExistence type="predicted"/>
<dbReference type="AlphaFoldDB" id="A0A3S9MYE7"/>